<name>A0A9W7EYU4_9STRA</name>
<evidence type="ECO:0000313" key="3">
    <source>
        <dbReference type="EMBL" id="GMH94798.1"/>
    </source>
</evidence>
<reference evidence="4" key="1">
    <citation type="journal article" date="2023" name="Commun. Biol.">
        <title>Genome analysis of Parmales, the sister group of diatoms, reveals the evolutionary specialization of diatoms from phago-mixotrophs to photoautotrophs.</title>
        <authorList>
            <person name="Ban H."/>
            <person name="Sato S."/>
            <person name="Yoshikawa S."/>
            <person name="Yamada K."/>
            <person name="Nakamura Y."/>
            <person name="Ichinomiya M."/>
            <person name="Sato N."/>
            <person name="Blanc-Mathieu R."/>
            <person name="Endo H."/>
            <person name="Kuwata A."/>
            <person name="Ogata H."/>
        </authorList>
    </citation>
    <scope>NUCLEOTIDE SEQUENCE [LARGE SCALE GENOMIC DNA]</scope>
</reference>
<dbReference type="Gene3D" id="3.40.30.10">
    <property type="entry name" value="Glutaredoxin"/>
    <property type="match status" value="1"/>
</dbReference>
<dbReference type="SUPFAM" id="SSF52833">
    <property type="entry name" value="Thioredoxin-like"/>
    <property type="match status" value="1"/>
</dbReference>
<keyword evidence="2" id="KW-0732">Signal</keyword>
<dbReference type="PANTHER" id="PTHR36417:SF2">
    <property type="entry name" value="SELENOPROTEIN DOMAIN PROTEIN (AFU_ORTHOLOGUE AFUA_1G05220)"/>
    <property type="match status" value="1"/>
</dbReference>
<dbReference type="PANTHER" id="PTHR36417">
    <property type="entry name" value="SELENOPROTEIN DOMAIN PROTEIN (AFU_ORTHOLOGUE AFUA_1G05220)"/>
    <property type="match status" value="1"/>
</dbReference>
<proteinExistence type="predicted"/>
<comment type="caution">
    <text evidence="3">The sequence shown here is derived from an EMBL/GenBank/DDBJ whole genome shotgun (WGS) entry which is preliminary data.</text>
</comment>
<dbReference type="InterPro" id="IPR036249">
    <property type="entry name" value="Thioredoxin-like_sf"/>
</dbReference>
<accession>A0A9W7EYU4</accession>
<evidence type="ECO:0000256" key="2">
    <source>
        <dbReference type="SAM" id="SignalP"/>
    </source>
</evidence>
<sequence>MLKFLLFLFTSILPTAAFLSNSQHPHDISPFPLFADPAALKIVFCDGCGWFSRSQWYSYELFQTFHTRRIEKGLDPLISETTIKASENAGDWRMEINDSVVWDRRSDGGFPDLKIVKNRVKDVLDPSVDLGHSEITCSNATTTDDSTTNTASASSKFETHLFVEGDGSDAEELDEDEMLQMRRMWGVM</sequence>
<dbReference type="Pfam" id="PF10262">
    <property type="entry name" value="Rdx"/>
    <property type="match status" value="1"/>
</dbReference>
<organism evidence="3 4">
    <name type="scientific">Triparma laevis f. inornata</name>
    <dbReference type="NCBI Taxonomy" id="1714386"/>
    <lineage>
        <taxon>Eukaryota</taxon>
        <taxon>Sar</taxon>
        <taxon>Stramenopiles</taxon>
        <taxon>Ochrophyta</taxon>
        <taxon>Bolidophyceae</taxon>
        <taxon>Parmales</taxon>
        <taxon>Triparmaceae</taxon>
        <taxon>Triparma</taxon>
    </lineage>
</organism>
<gene>
    <name evidence="3" type="ORF">TL16_g13005</name>
</gene>
<dbReference type="InterPro" id="IPR011893">
    <property type="entry name" value="Selenoprotein_Rdx-typ"/>
</dbReference>
<feature type="chain" id="PRO_5040955194" evidence="2">
    <location>
        <begin position="18"/>
        <end position="188"/>
    </location>
</feature>
<dbReference type="Proteomes" id="UP001162640">
    <property type="component" value="Unassembled WGS sequence"/>
</dbReference>
<dbReference type="EMBL" id="BLQM01000573">
    <property type="protein sequence ID" value="GMH94798.1"/>
    <property type="molecule type" value="Genomic_DNA"/>
</dbReference>
<protein>
    <submittedName>
        <fullName evidence="3">Uncharacterized protein</fullName>
    </submittedName>
</protein>
<keyword evidence="1" id="KW-0676">Redox-active center</keyword>
<dbReference type="AlphaFoldDB" id="A0A9W7EYU4"/>
<dbReference type="NCBIfam" id="TIGR02174">
    <property type="entry name" value="CXXU_selWTH"/>
    <property type="match status" value="1"/>
</dbReference>
<feature type="signal peptide" evidence="2">
    <location>
        <begin position="1"/>
        <end position="17"/>
    </location>
</feature>
<evidence type="ECO:0000256" key="1">
    <source>
        <dbReference type="ARBA" id="ARBA00023284"/>
    </source>
</evidence>
<evidence type="ECO:0000313" key="4">
    <source>
        <dbReference type="Proteomes" id="UP001162640"/>
    </source>
</evidence>